<keyword evidence="3" id="KW-1185">Reference proteome</keyword>
<keyword evidence="1" id="KW-0732">Signal</keyword>
<organism evidence="2 3">
    <name type="scientific">Citreimonas salinaria</name>
    <dbReference type="NCBI Taxonomy" id="321339"/>
    <lineage>
        <taxon>Bacteria</taxon>
        <taxon>Pseudomonadati</taxon>
        <taxon>Pseudomonadota</taxon>
        <taxon>Alphaproteobacteria</taxon>
        <taxon>Rhodobacterales</taxon>
        <taxon>Roseobacteraceae</taxon>
        <taxon>Citreimonas</taxon>
    </lineage>
</organism>
<evidence type="ECO:0000313" key="2">
    <source>
        <dbReference type="EMBL" id="SDY92811.1"/>
    </source>
</evidence>
<evidence type="ECO:0000313" key="3">
    <source>
        <dbReference type="Proteomes" id="UP000199286"/>
    </source>
</evidence>
<sequence length="177" mass="18764">MRLMIRTAAALAAFLIAAPLAAQETALPEEPDSVLGSITGTLDLRPAEWRVMENTEGGGSHWSREEATLSVRMDGILDGVGDASRLVISFDLAGPESSVVPTDIYIALTHPDFDEPLVAMGDDISLEITAVTQLSDDMVIAGGVNALLQVPGSESDENDVTLDGNFQVTLPREEDEA</sequence>
<dbReference type="AlphaFoldDB" id="A0A1H3NV39"/>
<evidence type="ECO:0000256" key="1">
    <source>
        <dbReference type="SAM" id="SignalP"/>
    </source>
</evidence>
<dbReference type="RefSeq" id="WP_089886372.1">
    <property type="nucleotide sequence ID" value="NZ_FNPF01000033.1"/>
</dbReference>
<feature type="signal peptide" evidence="1">
    <location>
        <begin position="1"/>
        <end position="22"/>
    </location>
</feature>
<proteinExistence type="predicted"/>
<gene>
    <name evidence="2" type="ORF">SAMN05444340_1338</name>
</gene>
<reference evidence="2 3" key="1">
    <citation type="submission" date="2016-10" db="EMBL/GenBank/DDBJ databases">
        <authorList>
            <person name="de Groot N.N."/>
        </authorList>
    </citation>
    <scope>NUCLEOTIDE SEQUENCE [LARGE SCALE GENOMIC DNA]</scope>
    <source>
        <strain evidence="2 3">DSM 26880</strain>
    </source>
</reference>
<dbReference type="OrthoDB" id="5783128at2"/>
<feature type="chain" id="PRO_5011788148" evidence="1">
    <location>
        <begin position="23"/>
        <end position="177"/>
    </location>
</feature>
<protein>
    <submittedName>
        <fullName evidence="2">Uncharacterized protein</fullName>
    </submittedName>
</protein>
<name>A0A1H3NV39_9RHOB</name>
<dbReference type="Proteomes" id="UP000199286">
    <property type="component" value="Unassembled WGS sequence"/>
</dbReference>
<dbReference type="EMBL" id="FNPF01000033">
    <property type="protein sequence ID" value="SDY92811.1"/>
    <property type="molecule type" value="Genomic_DNA"/>
</dbReference>
<accession>A0A1H3NV39</accession>